<feature type="domain" description="ShKT" evidence="10">
    <location>
        <begin position="491"/>
        <end position="527"/>
    </location>
</feature>
<dbReference type="SMART" id="SM00254">
    <property type="entry name" value="ShKT"/>
    <property type="match status" value="8"/>
</dbReference>
<dbReference type="InterPro" id="IPR001506">
    <property type="entry name" value="Peptidase_M12A"/>
</dbReference>
<dbReference type="PANTHER" id="PTHR10127:SF780">
    <property type="entry name" value="METALLOENDOPEPTIDASE"/>
    <property type="match status" value="1"/>
</dbReference>
<keyword evidence="3 8" id="KW-0479">Metal-binding</keyword>
<evidence type="ECO:0000313" key="12">
    <source>
        <dbReference type="EMBL" id="KAL3848274.1"/>
    </source>
</evidence>
<keyword evidence="13" id="KW-1185">Reference proteome</keyword>
<dbReference type="PROSITE" id="PS51670">
    <property type="entry name" value="SHKT"/>
    <property type="match status" value="6"/>
</dbReference>
<reference evidence="12 13" key="1">
    <citation type="submission" date="2024-11" db="EMBL/GenBank/DDBJ databases">
        <title>Chromosome-level genome assembly of the freshwater bivalve Anodonta woodiana.</title>
        <authorList>
            <person name="Chen X."/>
        </authorList>
    </citation>
    <scope>NUCLEOTIDE SEQUENCE [LARGE SCALE GENOMIC DNA]</scope>
    <source>
        <strain evidence="12">MN2024</strain>
        <tissue evidence="12">Gills</tissue>
    </source>
</reference>
<evidence type="ECO:0000256" key="4">
    <source>
        <dbReference type="ARBA" id="ARBA00022801"/>
    </source>
</evidence>
<evidence type="ECO:0000259" key="10">
    <source>
        <dbReference type="PROSITE" id="PS51670"/>
    </source>
</evidence>
<evidence type="ECO:0000256" key="2">
    <source>
        <dbReference type="ARBA" id="ARBA00022670"/>
    </source>
</evidence>
<feature type="domain" description="ShKT" evidence="10">
    <location>
        <begin position="599"/>
        <end position="635"/>
    </location>
</feature>
<evidence type="ECO:0000256" key="6">
    <source>
        <dbReference type="ARBA" id="ARBA00023049"/>
    </source>
</evidence>
<evidence type="ECO:0000256" key="3">
    <source>
        <dbReference type="ARBA" id="ARBA00022723"/>
    </source>
</evidence>
<proteinExistence type="predicted"/>
<keyword evidence="7" id="KW-1015">Disulfide bond</keyword>
<dbReference type="PROSITE" id="PS51864">
    <property type="entry name" value="ASTACIN"/>
    <property type="match status" value="1"/>
</dbReference>
<feature type="domain" description="ShKT" evidence="10">
    <location>
        <begin position="658"/>
        <end position="694"/>
    </location>
</feature>
<name>A0ABD3UFH5_SINWO</name>
<feature type="domain" description="Peptidase M12A" evidence="11">
    <location>
        <begin position="103"/>
        <end position="303"/>
    </location>
</feature>
<feature type="chain" id="PRO_5044531708" description="Metalloendopeptidase" evidence="9">
    <location>
        <begin position="22"/>
        <end position="774"/>
    </location>
</feature>
<dbReference type="InterPro" id="IPR034035">
    <property type="entry name" value="Astacin-like_dom"/>
</dbReference>
<feature type="domain" description="ShKT" evidence="10">
    <location>
        <begin position="532"/>
        <end position="568"/>
    </location>
</feature>
<dbReference type="SMART" id="SM00235">
    <property type="entry name" value="ZnMc"/>
    <property type="match status" value="1"/>
</dbReference>
<keyword evidence="9" id="KW-0732">Signal</keyword>
<evidence type="ECO:0000256" key="8">
    <source>
        <dbReference type="PROSITE-ProRule" id="PRU01211"/>
    </source>
</evidence>
<evidence type="ECO:0000256" key="9">
    <source>
        <dbReference type="RuleBase" id="RU361183"/>
    </source>
</evidence>
<feature type="binding site" evidence="8">
    <location>
        <position position="200"/>
    </location>
    <ligand>
        <name>Zn(2+)</name>
        <dbReference type="ChEBI" id="CHEBI:29105"/>
        <note>catalytic</note>
    </ligand>
</feature>
<dbReference type="GO" id="GO:0008270">
    <property type="term" value="F:zinc ion binding"/>
    <property type="evidence" value="ECO:0007669"/>
    <property type="project" value="UniProtKB-UniRule"/>
</dbReference>
<comment type="caution">
    <text evidence="12">The sequence shown here is derived from an EMBL/GenBank/DDBJ whole genome shotgun (WGS) entry which is preliminary data.</text>
</comment>
<dbReference type="Proteomes" id="UP001634394">
    <property type="component" value="Unassembled WGS sequence"/>
</dbReference>
<sequence>MHLLFAGVLSFCIVQWHWCNGQRIPEDLKKYNIKPPNMFGRESPTKKTMDQLIMEAMGGLKGALNLKTINGGILMELDMLLTKQQYYSLYEQPNSTLIRSKRKAVSTPLLRWTNGEIPYRFYPGHFDQRDQYMVRQAMTEWERYTCLRFREATSSDINVIVFRDTEGCYSQLGMVGGQQVIALSSNGCRYTGLYLHEIGHAIGLVHEHQLPNRDDYVEILTENVQPELLDQFTKYTSQAVDQMNVSYEYSSVMHYGVTAFSKNGVLKTIRVKFPEKEASIGEVYMKELSFTDVEIVNKMYRCPAKCNPSIQCSGGYVDENCRCVCKNGSHDCQIGGGTQPSESTCGVNTYGDSWKCFVWAQHGQCEANPAFMNKECARACGPCGLKRKPGTCAKMYPSDKCLKWSQNGDCLTNAEWMNNYCCGTCVNSNNGTGCSNKHNNPKECDLWASQGECEANPLWMIPNCQKSCRACDKPIPTQAPTTTPAPDSGNCTDKHDVFQCQSWARSGECDKNPTWMIPNCQKSCRKCSLIDCFNSYDDFDCEIWAASRECDKNSGWMLVNCKKSCGQCNITTSTTSTKKSAASTTALPSTAKNSTQTACVNKYQDNKMCDTWAKARQCNGNNWMIKNCARSCDRCSGTETTTPRPTTKLTTQKPIGECKNLHSDNTVCDAWAKAGHCKTSQFVTINCAKSCGNCSVQNPLTSSTSAKATLEKPQIIKVNEQAPADDPNGGCRDEKDTCVQWARYGFCNNNINQAVRLCPKTCSLCDLRHGLPLR</sequence>
<dbReference type="PRINTS" id="PR00480">
    <property type="entry name" value="ASTACIN"/>
</dbReference>
<dbReference type="Pfam" id="PF01549">
    <property type="entry name" value="ShK"/>
    <property type="match status" value="8"/>
</dbReference>
<feature type="active site" evidence="8">
    <location>
        <position position="197"/>
    </location>
</feature>
<evidence type="ECO:0000256" key="5">
    <source>
        <dbReference type="ARBA" id="ARBA00022833"/>
    </source>
</evidence>
<comment type="caution">
    <text evidence="7">Lacks conserved residue(s) required for the propagation of feature annotation.</text>
</comment>
<comment type="cofactor">
    <cofactor evidence="8 9">
        <name>Zn(2+)</name>
        <dbReference type="ChEBI" id="CHEBI:29105"/>
    </cofactor>
    <text evidence="8 9">Binds 1 zinc ion per subunit.</text>
</comment>
<evidence type="ECO:0000256" key="1">
    <source>
        <dbReference type="ARBA" id="ARBA00002657"/>
    </source>
</evidence>
<dbReference type="EC" id="3.4.24.-" evidence="9"/>
<keyword evidence="5 8" id="KW-0862">Zinc</keyword>
<dbReference type="Pfam" id="PF01400">
    <property type="entry name" value="Astacin"/>
    <property type="match status" value="1"/>
</dbReference>
<keyword evidence="2 8" id="KW-0645">Protease</keyword>
<dbReference type="GO" id="GO:0004222">
    <property type="term" value="F:metalloendopeptidase activity"/>
    <property type="evidence" value="ECO:0007669"/>
    <property type="project" value="UniProtKB-UniRule"/>
</dbReference>
<dbReference type="Gene3D" id="3.40.390.10">
    <property type="entry name" value="Collagenase (Catalytic Domain)"/>
    <property type="match status" value="1"/>
</dbReference>
<dbReference type="AlphaFoldDB" id="A0ABD3UFH5"/>
<comment type="function">
    <text evidence="1">Metalloprotease.</text>
</comment>
<feature type="domain" description="ShKT" evidence="10">
    <location>
        <begin position="436"/>
        <end position="471"/>
    </location>
</feature>
<dbReference type="CDD" id="cd04280">
    <property type="entry name" value="ZnMc_astacin_like"/>
    <property type="match status" value="1"/>
</dbReference>
<evidence type="ECO:0000313" key="13">
    <source>
        <dbReference type="Proteomes" id="UP001634394"/>
    </source>
</evidence>
<evidence type="ECO:0000256" key="7">
    <source>
        <dbReference type="PROSITE-ProRule" id="PRU01005"/>
    </source>
</evidence>
<dbReference type="InterPro" id="IPR024079">
    <property type="entry name" value="MetalloPept_cat_dom_sf"/>
</dbReference>
<dbReference type="InterPro" id="IPR006026">
    <property type="entry name" value="Peptidase_Metallo"/>
</dbReference>
<gene>
    <name evidence="12" type="ORF">ACJMK2_019142</name>
</gene>
<evidence type="ECO:0000259" key="11">
    <source>
        <dbReference type="PROSITE" id="PS51864"/>
    </source>
</evidence>
<feature type="signal peptide" evidence="9">
    <location>
        <begin position="1"/>
        <end position="21"/>
    </location>
</feature>
<feature type="binding site" evidence="8">
    <location>
        <position position="196"/>
    </location>
    <ligand>
        <name>Zn(2+)</name>
        <dbReference type="ChEBI" id="CHEBI:29105"/>
        <note>catalytic</note>
    </ligand>
</feature>
<keyword evidence="4 8" id="KW-0378">Hydrolase</keyword>
<dbReference type="GO" id="GO:0006508">
    <property type="term" value="P:proteolysis"/>
    <property type="evidence" value="ECO:0007669"/>
    <property type="project" value="UniProtKB-KW"/>
</dbReference>
<dbReference type="PANTHER" id="PTHR10127">
    <property type="entry name" value="DISCOIDIN, CUB, EGF, LAMININ , AND ZINC METALLOPROTEASE DOMAIN CONTAINING"/>
    <property type="match status" value="1"/>
</dbReference>
<accession>A0ABD3UFH5</accession>
<dbReference type="InterPro" id="IPR003582">
    <property type="entry name" value="ShKT_dom"/>
</dbReference>
<feature type="binding site" evidence="8">
    <location>
        <position position="206"/>
    </location>
    <ligand>
        <name>Zn(2+)</name>
        <dbReference type="ChEBI" id="CHEBI:29105"/>
        <note>catalytic</note>
    </ligand>
</feature>
<organism evidence="12 13">
    <name type="scientific">Sinanodonta woodiana</name>
    <name type="common">Chinese pond mussel</name>
    <name type="synonym">Anodonta woodiana</name>
    <dbReference type="NCBI Taxonomy" id="1069815"/>
    <lineage>
        <taxon>Eukaryota</taxon>
        <taxon>Metazoa</taxon>
        <taxon>Spiralia</taxon>
        <taxon>Lophotrochozoa</taxon>
        <taxon>Mollusca</taxon>
        <taxon>Bivalvia</taxon>
        <taxon>Autobranchia</taxon>
        <taxon>Heteroconchia</taxon>
        <taxon>Palaeoheterodonta</taxon>
        <taxon>Unionida</taxon>
        <taxon>Unionoidea</taxon>
        <taxon>Unionidae</taxon>
        <taxon>Unioninae</taxon>
        <taxon>Sinanodonta</taxon>
    </lineage>
</organism>
<dbReference type="SUPFAM" id="SSF55486">
    <property type="entry name" value="Metalloproteases ('zincins'), catalytic domain"/>
    <property type="match status" value="1"/>
</dbReference>
<dbReference type="EMBL" id="JBJQND010000016">
    <property type="protein sequence ID" value="KAL3848274.1"/>
    <property type="molecule type" value="Genomic_DNA"/>
</dbReference>
<keyword evidence="6 8" id="KW-0482">Metalloprotease</keyword>
<feature type="domain" description="ShKT" evidence="10">
    <location>
        <begin position="731"/>
        <end position="765"/>
    </location>
</feature>
<feature type="disulfide bond" evidence="7">
    <location>
        <begin position="731"/>
        <end position="765"/>
    </location>
</feature>
<protein>
    <recommendedName>
        <fullName evidence="9">Metalloendopeptidase</fullName>
        <ecNumber evidence="9">3.4.24.-</ecNumber>
    </recommendedName>
</protein>